<dbReference type="SUPFAM" id="SSF46785">
    <property type="entry name" value="Winged helix' DNA-binding domain"/>
    <property type="match status" value="1"/>
</dbReference>
<dbReference type="Gene3D" id="1.10.10.10">
    <property type="entry name" value="Winged helix-like DNA-binding domain superfamily/Winged helix DNA-binding domain"/>
    <property type="match status" value="1"/>
</dbReference>
<evidence type="ECO:0000259" key="6">
    <source>
        <dbReference type="PROSITE" id="PS50931"/>
    </source>
</evidence>
<keyword evidence="3" id="KW-0238">DNA-binding</keyword>
<dbReference type="InterPro" id="IPR005119">
    <property type="entry name" value="LysR_subst-bd"/>
</dbReference>
<dbReference type="Proteomes" id="UP000214720">
    <property type="component" value="Unassembled WGS sequence"/>
</dbReference>
<evidence type="ECO:0000256" key="1">
    <source>
        <dbReference type="ARBA" id="ARBA00009437"/>
    </source>
</evidence>
<name>A0A226WN01_CABSO</name>
<evidence type="ECO:0000313" key="7">
    <source>
        <dbReference type="EMBL" id="OXC72200.1"/>
    </source>
</evidence>
<evidence type="ECO:0000313" key="8">
    <source>
        <dbReference type="Proteomes" id="UP000214720"/>
    </source>
</evidence>
<dbReference type="Pfam" id="PF03466">
    <property type="entry name" value="LysR_substrate"/>
    <property type="match status" value="1"/>
</dbReference>
<dbReference type="SUPFAM" id="SSF53850">
    <property type="entry name" value="Periplasmic binding protein-like II"/>
    <property type="match status" value="1"/>
</dbReference>
<dbReference type="AlphaFoldDB" id="A0A226WN01"/>
<dbReference type="eggNOG" id="COG0583">
    <property type="taxonomic scope" value="Bacteria"/>
</dbReference>
<dbReference type="PANTHER" id="PTHR30293:SF0">
    <property type="entry name" value="NITROGEN ASSIMILATION REGULATORY PROTEIN NAC"/>
    <property type="match status" value="1"/>
</dbReference>
<comment type="similarity">
    <text evidence="1">Belongs to the LysR transcriptional regulatory family.</text>
</comment>
<keyword evidence="4" id="KW-0010">Activator</keyword>
<gene>
    <name evidence="7" type="ORF">BSU04_42010</name>
</gene>
<dbReference type="GO" id="GO:2000142">
    <property type="term" value="P:regulation of DNA-templated transcription initiation"/>
    <property type="evidence" value="ECO:0007669"/>
    <property type="project" value="TreeGrafter"/>
</dbReference>
<comment type="caution">
    <text evidence="7">The sequence shown here is derived from an EMBL/GenBank/DDBJ whole genome shotgun (WGS) entry which is preliminary data.</text>
</comment>
<reference evidence="8" key="1">
    <citation type="submission" date="2017-01" db="EMBL/GenBank/DDBJ databases">
        <title>Genome Analysis of Deinococcus marmoris KOPRI26562.</title>
        <authorList>
            <person name="Kim J.H."/>
            <person name="Oh H.-M."/>
        </authorList>
    </citation>
    <scope>NUCLEOTIDE SEQUENCE [LARGE SCALE GENOMIC DNA]</scope>
    <source>
        <strain evidence="8">PAMC 26633</strain>
    </source>
</reference>
<sequence>MLAKTRTRWHRANACGLIRPLDRADNAPPFMDLKQIHYFIALFEDGSVTRAAKRLNIVQPALSMQISKLEAELHQPLFERGPHGMTPTEAARLMYRLYVPIIRDIEHAREQLSRSDVIVTGRVALGMVSSEAQSVLPESLATFDALFPQVEVSVADGFSAQLIDAVEAGRLDAAVINKPRGRLSLDTRSLLDEEMVLVTSVIHGRPMPEAIDLADLGDLELVLPTRRNGLRGVLDAALLNADIVIKPKFGIDLLNTIVQFVEQSNVATILPRVVVQRKVDEGLLRAYRIASPGIVRHIVCVSHPKRPISAATNALIEIITDNIRRVTTTATSA</sequence>
<dbReference type="Pfam" id="PF00126">
    <property type="entry name" value="HTH_1"/>
    <property type="match status" value="1"/>
</dbReference>
<dbReference type="InterPro" id="IPR036390">
    <property type="entry name" value="WH_DNA-bd_sf"/>
</dbReference>
<dbReference type="PRINTS" id="PR00039">
    <property type="entry name" value="HTHLYSR"/>
</dbReference>
<keyword evidence="5" id="KW-0804">Transcription</keyword>
<evidence type="ECO:0000256" key="4">
    <source>
        <dbReference type="ARBA" id="ARBA00023159"/>
    </source>
</evidence>
<organism evidence="7 8">
    <name type="scientific">Caballeronia sordidicola</name>
    <name type="common">Burkholderia sordidicola</name>
    <dbReference type="NCBI Taxonomy" id="196367"/>
    <lineage>
        <taxon>Bacteria</taxon>
        <taxon>Pseudomonadati</taxon>
        <taxon>Pseudomonadota</taxon>
        <taxon>Betaproteobacteria</taxon>
        <taxon>Burkholderiales</taxon>
        <taxon>Burkholderiaceae</taxon>
        <taxon>Caballeronia</taxon>
    </lineage>
</organism>
<protein>
    <recommendedName>
        <fullName evidence="6">HTH lysR-type domain-containing protein</fullName>
    </recommendedName>
</protein>
<dbReference type="PANTHER" id="PTHR30293">
    <property type="entry name" value="TRANSCRIPTIONAL REGULATORY PROTEIN NAC-RELATED"/>
    <property type="match status" value="1"/>
</dbReference>
<proteinExistence type="inferred from homology"/>
<dbReference type="GO" id="GO:0003700">
    <property type="term" value="F:DNA-binding transcription factor activity"/>
    <property type="evidence" value="ECO:0007669"/>
    <property type="project" value="InterPro"/>
</dbReference>
<evidence type="ECO:0000256" key="3">
    <source>
        <dbReference type="ARBA" id="ARBA00023125"/>
    </source>
</evidence>
<evidence type="ECO:0000256" key="5">
    <source>
        <dbReference type="ARBA" id="ARBA00023163"/>
    </source>
</evidence>
<dbReference type="EMBL" id="MTHB01000278">
    <property type="protein sequence ID" value="OXC72200.1"/>
    <property type="molecule type" value="Genomic_DNA"/>
</dbReference>
<feature type="domain" description="HTH lysR-type" evidence="6">
    <location>
        <begin position="31"/>
        <end position="88"/>
    </location>
</feature>
<dbReference type="Gene3D" id="3.40.190.290">
    <property type="match status" value="1"/>
</dbReference>
<dbReference type="CDD" id="cd05466">
    <property type="entry name" value="PBP2_LTTR_substrate"/>
    <property type="match status" value="1"/>
</dbReference>
<accession>A0A226WN01</accession>
<dbReference type="PROSITE" id="PS50931">
    <property type="entry name" value="HTH_LYSR"/>
    <property type="match status" value="1"/>
</dbReference>
<dbReference type="GO" id="GO:0003677">
    <property type="term" value="F:DNA binding"/>
    <property type="evidence" value="ECO:0007669"/>
    <property type="project" value="UniProtKB-KW"/>
</dbReference>
<keyword evidence="2" id="KW-0805">Transcription regulation</keyword>
<dbReference type="InterPro" id="IPR036388">
    <property type="entry name" value="WH-like_DNA-bd_sf"/>
</dbReference>
<dbReference type="InterPro" id="IPR000847">
    <property type="entry name" value="LysR_HTH_N"/>
</dbReference>
<evidence type="ECO:0000256" key="2">
    <source>
        <dbReference type="ARBA" id="ARBA00023015"/>
    </source>
</evidence>